<evidence type="ECO:0000313" key="2">
    <source>
        <dbReference type="EMBL" id="CAG5087434.1"/>
    </source>
</evidence>
<dbReference type="EMBL" id="OU015568">
    <property type="protein sequence ID" value="CAG5087434.1"/>
    <property type="molecule type" value="Genomic_DNA"/>
</dbReference>
<reference evidence="2 3" key="1">
    <citation type="submission" date="2021-04" db="EMBL/GenBank/DDBJ databases">
        <authorList>
            <person name="Bliznina A."/>
        </authorList>
    </citation>
    <scope>NUCLEOTIDE SEQUENCE [LARGE SCALE GENOMIC DNA]</scope>
</reference>
<name>A0ABN7RW55_OIKDI</name>
<feature type="region of interest" description="Disordered" evidence="1">
    <location>
        <begin position="122"/>
        <end position="146"/>
    </location>
</feature>
<evidence type="ECO:0000313" key="3">
    <source>
        <dbReference type="Proteomes" id="UP001158576"/>
    </source>
</evidence>
<dbReference type="Proteomes" id="UP001158576">
    <property type="component" value="Chromosome PAR"/>
</dbReference>
<evidence type="ECO:0000256" key="1">
    <source>
        <dbReference type="SAM" id="MobiDB-lite"/>
    </source>
</evidence>
<keyword evidence="3" id="KW-1185">Reference proteome</keyword>
<gene>
    <name evidence="2" type="ORF">OKIOD_LOCUS3101</name>
</gene>
<protein>
    <submittedName>
        <fullName evidence="2">Oidioi.mRNA.OKI2018_I69.PAR.g11543.t1.cds</fullName>
    </submittedName>
</protein>
<organism evidence="2 3">
    <name type="scientific">Oikopleura dioica</name>
    <name type="common">Tunicate</name>
    <dbReference type="NCBI Taxonomy" id="34765"/>
    <lineage>
        <taxon>Eukaryota</taxon>
        <taxon>Metazoa</taxon>
        <taxon>Chordata</taxon>
        <taxon>Tunicata</taxon>
        <taxon>Appendicularia</taxon>
        <taxon>Copelata</taxon>
        <taxon>Oikopleuridae</taxon>
        <taxon>Oikopleura</taxon>
    </lineage>
</organism>
<accession>A0ABN7RW55</accession>
<sequence length="169" mass="19271">MSEKAKSFHFGIKSNNHQKPDQKRKFFIEYETSQLLKIATSLNYDNAIQHEEDTQVAFNVYQCLKNTACVNPICAIQQKFIKDTFNSAQVFVEYAEDQPIPDEVMLLLREFKPSRPAIVIQPKSRPLSTMNTPPPPPPPPSSTGVFGFYEKTSRCGTKTPTPENECLWQ</sequence>
<feature type="compositionally biased region" description="Pro residues" evidence="1">
    <location>
        <begin position="132"/>
        <end position="141"/>
    </location>
</feature>
<proteinExistence type="predicted"/>